<organism evidence="1 2">
    <name type="scientific">Ruminococcus champanellensis (strain DSM 18848 / JCM 17042 / KCTC 15320 / 18P13)</name>
    <dbReference type="NCBI Taxonomy" id="213810"/>
    <lineage>
        <taxon>Bacteria</taxon>
        <taxon>Bacillati</taxon>
        <taxon>Bacillota</taxon>
        <taxon>Clostridia</taxon>
        <taxon>Eubacteriales</taxon>
        <taxon>Oscillospiraceae</taxon>
        <taxon>Ruminococcus</taxon>
    </lineage>
</organism>
<evidence type="ECO:0000313" key="1">
    <source>
        <dbReference type="EMBL" id="CBL16521.1"/>
    </source>
</evidence>
<dbReference type="Proteomes" id="UP000007054">
    <property type="component" value="Chromosome"/>
</dbReference>
<sequence>MQCRTKDLVVKKQRFLNMTFHNAVENHVEIR</sequence>
<dbReference type="EMBL" id="FP929052">
    <property type="protein sequence ID" value="CBL16521.1"/>
    <property type="molecule type" value="Genomic_DNA"/>
</dbReference>
<proteinExistence type="predicted"/>
<dbReference type="HOGENOM" id="CLU_3398260_0_0_9"/>
<dbReference type="KEGG" id="rch:RUM_02780"/>
<accession>D4LA76</accession>
<dbReference type="AlphaFoldDB" id="D4LA76"/>
<dbReference type="PATRIC" id="fig|213810.4.peg.183"/>
<evidence type="ECO:0000313" key="2">
    <source>
        <dbReference type="Proteomes" id="UP000007054"/>
    </source>
</evidence>
<reference evidence="1" key="2">
    <citation type="submission" date="2010-03" db="EMBL/GenBank/DDBJ databases">
        <authorList>
            <person name="Pajon A."/>
        </authorList>
    </citation>
    <scope>NUCLEOTIDE SEQUENCE</scope>
    <source>
        <strain evidence="1">Type strain: 18P13</strain>
    </source>
</reference>
<reference evidence="1" key="1">
    <citation type="submission" date="2010-03" db="EMBL/GenBank/DDBJ databases">
        <title>The genome sequence of Ruminococcus sp. 18P13.</title>
        <authorList>
            <consortium name="metaHIT consortium -- http://www.metahit.eu/"/>
            <person name="Pajon A."/>
            <person name="Turner K."/>
            <person name="Parkhill J."/>
            <person name="Bernalier A."/>
        </authorList>
    </citation>
    <scope>NUCLEOTIDE SEQUENCE [LARGE SCALE GENOMIC DNA]</scope>
    <source>
        <strain evidence="1">Type strain: 18P13</strain>
    </source>
</reference>
<protein>
    <submittedName>
        <fullName evidence="1">Uncharacterized protein</fullName>
    </submittedName>
</protein>
<keyword evidence="2" id="KW-1185">Reference proteome</keyword>
<gene>
    <name evidence="1" type="ordered locus">RUM_02780</name>
</gene>
<name>D4LA76_RUMC1</name>